<protein>
    <submittedName>
        <fullName evidence="3">Uncharacterized protein</fullName>
    </submittedName>
</protein>
<dbReference type="EMBL" id="BSTI01000001">
    <property type="protein sequence ID" value="GLY63969.1"/>
    <property type="molecule type" value="Genomic_DNA"/>
</dbReference>
<dbReference type="Proteomes" id="UP001165136">
    <property type="component" value="Unassembled WGS sequence"/>
</dbReference>
<feature type="region of interest" description="Disordered" evidence="1">
    <location>
        <begin position="25"/>
        <end position="50"/>
    </location>
</feature>
<dbReference type="RefSeq" id="WP_156960323.1">
    <property type="nucleotide sequence ID" value="NZ_BSTI01000001.1"/>
</dbReference>
<evidence type="ECO:0000256" key="1">
    <source>
        <dbReference type="SAM" id="MobiDB-lite"/>
    </source>
</evidence>
<evidence type="ECO:0000256" key="2">
    <source>
        <dbReference type="SAM" id="Phobius"/>
    </source>
</evidence>
<evidence type="ECO:0000313" key="4">
    <source>
        <dbReference type="Proteomes" id="UP001165136"/>
    </source>
</evidence>
<feature type="transmembrane region" description="Helical" evidence="2">
    <location>
        <begin position="73"/>
        <end position="92"/>
    </location>
</feature>
<gene>
    <name evidence="3" type="ORF">Atai01_05880</name>
</gene>
<feature type="compositionally biased region" description="Low complexity" evidence="1">
    <location>
        <begin position="127"/>
        <end position="143"/>
    </location>
</feature>
<feature type="region of interest" description="Disordered" evidence="1">
    <location>
        <begin position="113"/>
        <end position="178"/>
    </location>
</feature>
<keyword evidence="4" id="KW-1185">Reference proteome</keyword>
<organism evidence="3 4">
    <name type="scientific">Amycolatopsis taiwanensis</name>
    <dbReference type="NCBI Taxonomy" id="342230"/>
    <lineage>
        <taxon>Bacteria</taxon>
        <taxon>Bacillati</taxon>
        <taxon>Actinomycetota</taxon>
        <taxon>Actinomycetes</taxon>
        <taxon>Pseudonocardiales</taxon>
        <taxon>Pseudonocardiaceae</taxon>
        <taxon>Amycolatopsis</taxon>
    </lineage>
</organism>
<evidence type="ECO:0000313" key="3">
    <source>
        <dbReference type="EMBL" id="GLY63969.1"/>
    </source>
</evidence>
<keyword evidence="2" id="KW-1133">Transmembrane helix</keyword>
<feature type="compositionally biased region" description="Basic and acidic residues" evidence="1">
    <location>
        <begin position="153"/>
        <end position="164"/>
    </location>
</feature>
<keyword evidence="2" id="KW-0472">Membrane</keyword>
<keyword evidence="2" id="KW-0812">Transmembrane</keyword>
<dbReference type="AlphaFoldDB" id="A0A9W6VEN0"/>
<proteinExistence type="predicted"/>
<name>A0A9W6VEN0_9PSEU</name>
<feature type="compositionally biased region" description="Pro residues" evidence="1">
    <location>
        <begin position="30"/>
        <end position="39"/>
    </location>
</feature>
<reference evidence="3" key="1">
    <citation type="submission" date="2023-03" db="EMBL/GenBank/DDBJ databases">
        <title>Amycolatopsis taiwanensis NBRC 103393.</title>
        <authorList>
            <person name="Ichikawa N."/>
            <person name="Sato H."/>
            <person name="Tonouchi N."/>
        </authorList>
    </citation>
    <scope>NUCLEOTIDE SEQUENCE</scope>
    <source>
        <strain evidence="3">NBRC 103393</strain>
    </source>
</reference>
<comment type="caution">
    <text evidence="3">The sequence shown here is derived from an EMBL/GenBank/DDBJ whole genome shotgun (WGS) entry which is preliminary data.</text>
</comment>
<sequence length="219" mass="22289">MVRTILRSGSGDLVADVRLTDRTGIVAASTPPPADPPSPELGEPESGELRPVAPAGGGSIGGVLRRVRRQASFACAAVGLVALGWIGGGIFAHEDVAQVPAIATGNTGVLVNEDQSSVPAPPPPEVTPLVPATAGSPSPTPAAKTKPGAGSRKATDDTARHSRSEPAGTPTSPAGLPRADAMLDEATRMMDSLTSRFAQLQWFIDAYNQADGALAGRQF</sequence>
<accession>A0A9W6VEN0</accession>